<keyword evidence="6" id="KW-0411">Iron-sulfur</keyword>
<organism evidence="9 10">
    <name type="scientific">Lentilactobacillus parafarraginis DSM 18390 = JCM 14109</name>
    <dbReference type="NCBI Taxonomy" id="1423786"/>
    <lineage>
        <taxon>Bacteria</taxon>
        <taxon>Bacillati</taxon>
        <taxon>Bacillota</taxon>
        <taxon>Bacilli</taxon>
        <taxon>Lactobacillales</taxon>
        <taxon>Lactobacillaceae</taxon>
        <taxon>Lentilactobacillus</taxon>
    </lineage>
</organism>
<evidence type="ECO:0000313" key="10">
    <source>
        <dbReference type="Proteomes" id="UP000051010"/>
    </source>
</evidence>
<evidence type="ECO:0000313" key="9">
    <source>
        <dbReference type="EMBL" id="KRM43093.1"/>
    </source>
</evidence>
<keyword evidence="2" id="KW-0479">Metal-binding</keyword>
<dbReference type="SMART" id="SM00987">
    <property type="entry name" value="UreE_C"/>
    <property type="match status" value="1"/>
</dbReference>
<evidence type="ECO:0000256" key="2">
    <source>
        <dbReference type="ARBA" id="ARBA00022723"/>
    </source>
</evidence>
<dbReference type="SUPFAM" id="SSF52141">
    <property type="entry name" value="Uracil-DNA glycosylase-like"/>
    <property type="match status" value="1"/>
</dbReference>
<keyword evidence="7" id="KW-0234">DNA repair</keyword>
<dbReference type="PATRIC" id="fig|1423786.4.peg.1795"/>
<accession>A0A0R1YMI2</accession>
<dbReference type="EMBL" id="AZFZ01000038">
    <property type="protein sequence ID" value="KRM43093.1"/>
    <property type="molecule type" value="Genomic_DNA"/>
</dbReference>
<keyword evidence="5" id="KW-0408">Iron</keyword>
<dbReference type="GO" id="GO:0006281">
    <property type="term" value="P:DNA repair"/>
    <property type="evidence" value="ECO:0007669"/>
    <property type="project" value="UniProtKB-KW"/>
</dbReference>
<dbReference type="InterPro" id="IPR036895">
    <property type="entry name" value="Uracil-DNA_glycosylase-like_sf"/>
</dbReference>
<dbReference type="PANTHER" id="PTHR33693:SF1">
    <property type="entry name" value="TYPE-4 URACIL-DNA GLYCOSYLASE"/>
    <property type="match status" value="1"/>
</dbReference>
<proteinExistence type="predicted"/>
<name>A0A0R1YMI2_9LACO</name>
<sequence>MVIMPIQTVLTPEWIEWGKQKSAENPRLEGFVAGEGGLNPKVLLLGEAPGDKEIKLGHPFQGPSGKELDRWLASLGLTREDVYITGVVSGRPFSIGKTGRKRDRRPNNTEVKTWAPMFDFELAHFKDRLLIPMGNASLQRLLGNKAKVGDLHGQLIERPIQEFNQKTSAFELTATPRKIFPLYHPSYSKRFKNMKATVDRDSDRLKQLLDQMSIKGAKS</sequence>
<dbReference type="InterPro" id="IPR051536">
    <property type="entry name" value="UDG_Type-4/5"/>
</dbReference>
<evidence type="ECO:0000256" key="6">
    <source>
        <dbReference type="ARBA" id="ARBA00023014"/>
    </source>
</evidence>
<dbReference type="GO" id="GO:0097506">
    <property type="term" value="F:deaminated base DNA N-glycosylase activity"/>
    <property type="evidence" value="ECO:0007669"/>
    <property type="project" value="UniProtKB-ARBA"/>
</dbReference>
<dbReference type="CDD" id="cd10030">
    <property type="entry name" value="UDG-F4_TTUDGA_SPO1dp_like"/>
    <property type="match status" value="1"/>
</dbReference>
<evidence type="ECO:0000256" key="1">
    <source>
        <dbReference type="ARBA" id="ARBA00022485"/>
    </source>
</evidence>
<dbReference type="Proteomes" id="UP000051010">
    <property type="component" value="Unassembled WGS sequence"/>
</dbReference>
<dbReference type="GO" id="GO:0046872">
    <property type="term" value="F:metal ion binding"/>
    <property type="evidence" value="ECO:0007669"/>
    <property type="project" value="UniProtKB-KW"/>
</dbReference>
<evidence type="ECO:0000256" key="7">
    <source>
        <dbReference type="ARBA" id="ARBA00023204"/>
    </source>
</evidence>
<dbReference type="Pfam" id="PF03167">
    <property type="entry name" value="UDG"/>
    <property type="match status" value="1"/>
</dbReference>
<keyword evidence="1" id="KW-0004">4Fe-4S</keyword>
<dbReference type="GO" id="GO:0051539">
    <property type="term" value="F:4 iron, 4 sulfur cluster binding"/>
    <property type="evidence" value="ECO:0007669"/>
    <property type="project" value="UniProtKB-KW"/>
</dbReference>
<reference evidence="9 10" key="1">
    <citation type="journal article" date="2015" name="Genome Announc.">
        <title>Expanding the biotechnology potential of lactobacilli through comparative genomics of 213 strains and associated genera.</title>
        <authorList>
            <person name="Sun Z."/>
            <person name="Harris H.M."/>
            <person name="McCann A."/>
            <person name="Guo C."/>
            <person name="Argimon S."/>
            <person name="Zhang W."/>
            <person name="Yang X."/>
            <person name="Jeffery I.B."/>
            <person name="Cooney J.C."/>
            <person name="Kagawa T.F."/>
            <person name="Liu W."/>
            <person name="Song Y."/>
            <person name="Salvetti E."/>
            <person name="Wrobel A."/>
            <person name="Rasinkangas P."/>
            <person name="Parkhill J."/>
            <person name="Rea M.C."/>
            <person name="O'Sullivan O."/>
            <person name="Ritari J."/>
            <person name="Douillard F.P."/>
            <person name="Paul Ross R."/>
            <person name="Yang R."/>
            <person name="Briner A.E."/>
            <person name="Felis G.E."/>
            <person name="de Vos W.M."/>
            <person name="Barrangou R."/>
            <person name="Klaenhammer T.R."/>
            <person name="Caufield P.W."/>
            <person name="Cui Y."/>
            <person name="Zhang H."/>
            <person name="O'Toole P.W."/>
        </authorList>
    </citation>
    <scope>NUCLEOTIDE SEQUENCE [LARGE SCALE GENOMIC DNA]</scope>
    <source>
        <strain evidence="9 10">DSM 18390</strain>
    </source>
</reference>
<evidence type="ECO:0000256" key="5">
    <source>
        <dbReference type="ARBA" id="ARBA00023004"/>
    </source>
</evidence>
<dbReference type="InterPro" id="IPR005122">
    <property type="entry name" value="Uracil-DNA_glycosylase-like"/>
</dbReference>
<dbReference type="Gene3D" id="3.40.470.10">
    <property type="entry name" value="Uracil-DNA glycosylase-like domain"/>
    <property type="match status" value="1"/>
</dbReference>
<evidence type="ECO:0000256" key="4">
    <source>
        <dbReference type="ARBA" id="ARBA00022801"/>
    </source>
</evidence>
<protein>
    <submittedName>
        <fullName evidence="9">Uracil-DNA glycosylase, family 4</fullName>
    </submittedName>
</protein>
<evidence type="ECO:0000259" key="8">
    <source>
        <dbReference type="SMART" id="SM00986"/>
    </source>
</evidence>
<keyword evidence="3" id="KW-0227">DNA damage</keyword>
<dbReference type="SMART" id="SM00986">
    <property type="entry name" value="UDG"/>
    <property type="match status" value="1"/>
</dbReference>
<dbReference type="PANTHER" id="PTHR33693">
    <property type="entry name" value="TYPE-5 URACIL-DNA GLYCOSYLASE"/>
    <property type="match status" value="1"/>
</dbReference>
<gene>
    <name evidence="9" type="ORF">FD47_GL001688</name>
</gene>
<feature type="domain" description="Uracil-DNA glycosylase-like" evidence="8">
    <location>
        <begin position="33"/>
        <end position="209"/>
    </location>
</feature>
<evidence type="ECO:0000256" key="3">
    <source>
        <dbReference type="ARBA" id="ARBA00022763"/>
    </source>
</evidence>
<comment type="caution">
    <text evidence="9">The sequence shown here is derived from an EMBL/GenBank/DDBJ whole genome shotgun (WGS) entry which is preliminary data.</text>
</comment>
<keyword evidence="4" id="KW-0378">Hydrolase</keyword>
<dbReference type="AlphaFoldDB" id="A0A0R1YMI2"/>